<proteinExistence type="predicted"/>
<accession>A0A1I1NL45</accession>
<dbReference type="AlphaFoldDB" id="A0A1I1NL45"/>
<dbReference type="STRING" id="1123397.SAMN05660831_00220"/>
<keyword evidence="2" id="KW-1185">Reference proteome</keyword>
<reference evidence="1 2" key="1">
    <citation type="submission" date="2016-10" db="EMBL/GenBank/DDBJ databases">
        <authorList>
            <person name="de Groot N.N."/>
        </authorList>
    </citation>
    <scope>NUCLEOTIDE SEQUENCE [LARGE SCALE GENOMIC DNA]</scope>
    <source>
        <strain evidence="1 2">HL3</strain>
    </source>
</reference>
<dbReference type="Proteomes" id="UP000198611">
    <property type="component" value="Unassembled WGS sequence"/>
</dbReference>
<dbReference type="EMBL" id="FOMJ01000001">
    <property type="protein sequence ID" value="SFC95453.1"/>
    <property type="molecule type" value="Genomic_DNA"/>
</dbReference>
<evidence type="ECO:0008006" key="3">
    <source>
        <dbReference type="Google" id="ProtNLM"/>
    </source>
</evidence>
<gene>
    <name evidence="1" type="ORF">SAMN05660831_00220</name>
</gene>
<name>A0A1I1NL45_9GAMM</name>
<protein>
    <recommendedName>
        <fullName evidence="3">DUF2283 domain-containing protein</fullName>
    </recommendedName>
</protein>
<evidence type="ECO:0000313" key="1">
    <source>
        <dbReference type="EMBL" id="SFC95453.1"/>
    </source>
</evidence>
<sequence>MRTTYDEADDILTVHLSEKPIARECSQELCRGLRGLPPSSVTVEALGHNQPESR</sequence>
<organism evidence="1 2">
    <name type="scientific">Thiohalospira halophila DSM 15071</name>
    <dbReference type="NCBI Taxonomy" id="1123397"/>
    <lineage>
        <taxon>Bacteria</taxon>
        <taxon>Pseudomonadati</taxon>
        <taxon>Pseudomonadota</taxon>
        <taxon>Gammaproteobacteria</taxon>
        <taxon>Thiohalospirales</taxon>
        <taxon>Thiohalospiraceae</taxon>
        <taxon>Thiohalospira</taxon>
    </lineage>
</organism>
<evidence type="ECO:0000313" key="2">
    <source>
        <dbReference type="Proteomes" id="UP000198611"/>
    </source>
</evidence>